<keyword evidence="2" id="KW-1185">Reference proteome</keyword>
<protein>
    <submittedName>
        <fullName evidence="1">Uncharacterized protein</fullName>
    </submittedName>
</protein>
<proteinExistence type="predicted"/>
<name>A0A168LQ63_ABSGL</name>
<reference evidence="1" key="1">
    <citation type="submission" date="2016-04" db="EMBL/GenBank/DDBJ databases">
        <authorList>
            <person name="Evans L.H."/>
            <person name="Alamgir A."/>
            <person name="Owens N."/>
            <person name="Weber N.D."/>
            <person name="Virtaneva K."/>
            <person name="Barbian K."/>
            <person name="Babar A."/>
            <person name="Rosenke K."/>
        </authorList>
    </citation>
    <scope>NUCLEOTIDE SEQUENCE [LARGE SCALE GENOMIC DNA]</scope>
    <source>
        <strain evidence="1">CBS 101.48</strain>
    </source>
</reference>
<sequence length="173" mass="19363">MQTRPSIKKEVIEDNLLDLSSPLPPVAAVDPALTVLPAVSVSPSAPVLCYSFSPRPLDDSDDDDEESDNLCADTHFGNGMICDTFFQSMTGVPVLVEIQNAITNAWIRDKLFQYCIQVIKRAKDTPFVFVFPIKPIPKDVLNIFDETKTFWFAHELSCPCRMVHKDNKLQFGA</sequence>
<dbReference type="AlphaFoldDB" id="A0A168LQ63"/>
<evidence type="ECO:0000313" key="1">
    <source>
        <dbReference type="EMBL" id="SAL97271.1"/>
    </source>
</evidence>
<organism evidence="1">
    <name type="scientific">Absidia glauca</name>
    <name type="common">Pin mould</name>
    <dbReference type="NCBI Taxonomy" id="4829"/>
    <lineage>
        <taxon>Eukaryota</taxon>
        <taxon>Fungi</taxon>
        <taxon>Fungi incertae sedis</taxon>
        <taxon>Mucoromycota</taxon>
        <taxon>Mucoromycotina</taxon>
        <taxon>Mucoromycetes</taxon>
        <taxon>Mucorales</taxon>
        <taxon>Cunninghamellaceae</taxon>
        <taxon>Absidia</taxon>
    </lineage>
</organism>
<dbReference type="EMBL" id="LT551638">
    <property type="protein sequence ID" value="SAL97271.1"/>
    <property type="molecule type" value="Genomic_DNA"/>
</dbReference>
<dbReference type="Proteomes" id="UP000078561">
    <property type="component" value="Unassembled WGS sequence"/>
</dbReference>
<dbReference type="InParanoid" id="A0A168LQ63"/>
<accession>A0A168LQ63</accession>
<evidence type="ECO:0000313" key="2">
    <source>
        <dbReference type="Proteomes" id="UP000078561"/>
    </source>
</evidence>
<gene>
    <name evidence="1" type="primary">ABSGL_02744.1 scaffold 3747</name>
</gene>